<keyword evidence="6 8" id="KW-1133">Transmembrane helix</keyword>
<feature type="transmembrane region" description="Helical" evidence="8">
    <location>
        <begin position="93"/>
        <end position="116"/>
    </location>
</feature>
<keyword evidence="3" id="KW-0813">Transport</keyword>
<organism evidence="9">
    <name type="scientific">Gulosibacter sediminis</name>
    <dbReference type="NCBI Taxonomy" id="1729695"/>
    <lineage>
        <taxon>Bacteria</taxon>
        <taxon>Bacillati</taxon>
        <taxon>Actinomycetota</taxon>
        <taxon>Actinomycetes</taxon>
        <taxon>Micrococcales</taxon>
        <taxon>Microbacteriaceae</taxon>
        <taxon>Gulosibacter</taxon>
    </lineage>
</organism>
<evidence type="ECO:0000256" key="2">
    <source>
        <dbReference type="ARBA" id="ARBA00010145"/>
    </source>
</evidence>
<comment type="similarity">
    <text evidence="2">Belongs to the auxin efflux carrier (TC 2.A.69) family.</text>
</comment>
<evidence type="ECO:0000256" key="6">
    <source>
        <dbReference type="ARBA" id="ARBA00022989"/>
    </source>
</evidence>
<feature type="transmembrane region" description="Helical" evidence="8">
    <location>
        <begin position="38"/>
        <end position="55"/>
    </location>
</feature>
<reference evidence="9" key="1">
    <citation type="submission" date="2022-05" db="EMBL/GenBank/DDBJ databases">
        <title>Complete genome sequence of toluene-degrading Gulosibacter sediminis strain ACHW.36C.</title>
        <authorList>
            <person name="Wai A.C."/>
            <person name="Lai G.K."/>
            <person name="Griffin S.D."/>
            <person name="Leung F.C."/>
        </authorList>
    </citation>
    <scope>NUCLEOTIDE SEQUENCE [LARGE SCALE GENOMIC DNA]</scope>
    <source>
        <strain evidence="9">ACHW.36C</strain>
    </source>
</reference>
<dbReference type="Pfam" id="PF03547">
    <property type="entry name" value="Mem_trans"/>
    <property type="match status" value="1"/>
</dbReference>
<protein>
    <submittedName>
        <fullName evidence="9">AEC family transporter</fullName>
    </submittedName>
</protein>
<feature type="transmembrane region" description="Helical" evidence="8">
    <location>
        <begin position="289"/>
        <end position="308"/>
    </location>
</feature>
<evidence type="ECO:0000256" key="1">
    <source>
        <dbReference type="ARBA" id="ARBA00004651"/>
    </source>
</evidence>
<dbReference type="Gene3D" id="1.20.1530.20">
    <property type="match status" value="1"/>
</dbReference>
<keyword evidence="4" id="KW-1003">Cell membrane</keyword>
<feature type="transmembrane region" description="Helical" evidence="8">
    <location>
        <begin position="122"/>
        <end position="142"/>
    </location>
</feature>
<evidence type="ECO:0000256" key="8">
    <source>
        <dbReference type="SAM" id="Phobius"/>
    </source>
</evidence>
<dbReference type="InterPro" id="IPR038770">
    <property type="entry name" value="Na+/solute_symporter_sf"/>
</dbReference>
<comment type="subcellular location">
    <subcellularLocation>
        <location evidence="1">Cell membrane</location>
        <topology evidence="1">Multi-pass membrane protein</topology>
    </subcellularLocation>
</comment>
<evidence type="ECO:0000256" key="4">
    <source>
        <dbReference type="ARBA" id="ARBA00022475"/>
    </source>
</evidence>
<accession>A0ABY4MUM2</accession>
<name>A0ABY4MUM2_9MICO</name>
<evidence type="ECO:0000256" key="7">
    <source>
        <dbReference type="ARBA" id="ARBA00023136"/>
    </source>
</evidence>
<dbReference type="PANTHER" id="PTHR36838:SF1">
    <property type="entry name" value="SLR1864 PROTEIN"/>
    <property type="match status" value="1"/>
</dbReference>
<dbReference type="InterPro" id="IPR004776">
    <property type="entry name" value="Mem_transp_PIN-like"/>
</dbReference>
<evidence type="ECO:0000256" key="3">
    <source>
        <dbReference type="ARBA" id="ARBA00022448"/>
    </source>
</evidence>
<dbReference type="EMBL" id="CP097160">
    <property type="protein sequence ID" value="UQN14121.1"/>
    <property type="molecule type" value="Genomic_DNA"/>
</dbReference>
<feature type="transmembrane region" description="Helical" evidence="8">
    <location>
        <begin position="225"/>
        <end position="245"/>
    </location>
</feature>
<feature type="transmembrane region" description="Helical" evidence="8">
    <location>
        <begin position="61"/>
        <end position="86"/>
    </location>
</feature>
<evidence type="ECO:0000313" key="9">
    <source>
        <dbReference type="EMBL" id="UQN14121.1"/>
    </source>
</evidence>
<feature type="transmembrane region" description="Helical" evidence="8">
    <location>
        <begin position="257"/>
        <end position="277"/>
    </location>
</feature>
<evidence type="ECO:0000256" key="5">
    <source>
        <dbReference type="ARBA" id="ARBA00022692"/>
    </source>
</evidence>
<feature type="transmembrane region" description="Helical" evidence="8">
    <location>
        <begin position="195"/>
        <end position="213"/>
    </location>
</feature>
<keyword evidence="5 8" id="KW-0812">Transmembrane</keyword>
<gene>
    <name evidence="9" type="ORF">M3M28_08645</name>
</gene>
<keyword evidence="7 8" id="KW-0472">Membrane</keyword>
<feature type="transmembrane region" description="Helical" evidence="8">
    <location>
        <begin position="163"/>
        <end position="183"/>
    </location>
</feature>
<sequence length="310" mass="33214">MTGVLEGFSVIALIILVGFIMQRVGLLGDRGREMLNKLAFNVATPALLFGLMFSADLNVLFSGQFLVTAICMVIMAVLFAVVAIIFRWGTGNAAVGALASSFVNSGNLGIPIAVYVLGDGTLVAPVMLVQQLILAPVMLSVLDIAGRDPQAPKLRWWQMLYRPFTNPVVIGALSGLLLNIFSVPVPNFLLDPIELVGGISVPAVLMAFGMSLHDNAMPLRGQNRWQVLTATVLKSFVHPVLAWLLGKFVFGLDDAMVLVVVVTAALPAAQNIYNYAANYHVGESLARESILLTTILSVPVILIVTLLLHP</sequence>
<proteinExistence type="inferred from homology"/>
<dbReference type="PANTHER" id="PTHR36838">
    <property type="entry name" value="AUXIN EFFLUX CARRIER FAMILY PROTEIN"/>
    <property type="match status" value="1"/>
</dbReference>
<feature type="transmembrane region" description="Helical" evidence="8">
    <location>
        <begin position="6"/>
        <end position="26"/>
    </location>
</feature>